<dbReference type="AlphaFoldDB" id="A0AAV4Y5V2"/>
<keyword evidence="3" id="KW-1185">Reference proteome</keyword>
<feature type="region of interest" description="Disordered" evidence="1">
    <location>
        <begin position="126"/>
        <end position="156"/>
    </location>
</feature>
<evidence type="ECO:0000256" key="1">
    <source>
        <dbReference type="SAM" id="MobiDB-lite"/>
    </source>
</evidence>
<accession>A0AAV4Y5V2</accession>
<sequence length="218" mass="25582">MNPTMLSLHLICEWMKDISHVTGSLTVATAMCSASILHSMRLKRQLIRWSVMILLDTLNAGVRIGCFFNFVHFASFIKKFPNKLKSHQFNQHTNLYKLNISDKIILYNLKPFWKSTGLWKPMNSMDRSENGVENENPLGHVEETDEEENFDEPEDSESQWWDHYEIVCKICGDTLDPSLIRNHMEQIHFLYALKPREDNYSFCHNPMKIIQITYPMVL</sequence>
<gene>
    <name evidence="2" type="ORF">CEXT_17311</name>
</gene>
<reference evidence="2 3" key="1">
    <citation type="submission" date="2021-06" db="EMBL/GenBank/DDBJ databases">
        <title>Caerostris extrusa draft genome.</title>
        <authorList>
            <person name="Kono N."/>
            <person name="Arakawa K."/>
        </authorList>
    </citation>
    <scope>NUCLEOTIDE SEQUENCE [LARGE SCALE GENOMIC DNA]</scope>
</reference>
<proteinExistence type="predicted"/>
<name>A0AAV4Y5V2_CAEEX</name>
<protein>
    <recommendedName>
        <fullName evidence="4">C2H2-type domain-containing protein</fullName>
    </recommendedName>
</protein>
<comment type="caution">
    <text evidence="2">The sequence shown here is derived from an EMBL/GenBank/DDBJ whole genome shotgun (WGS) entry which is preliminary data.</text>
</comment>
<feature type="compositionally biased region" description="Acidic residues" evidence="1">
    <location>
        <begin position="143"/>
        <end position="156"/>
    </location>
</feature>
<evidence type="ECO:0008006" key="4">
    <source>
        <dbReference type="Google" id="ProtNLM"/>
    </source>
</evidence>
<evidence type="ECO:0000313" key="2">
    <source>
        <dbReference type="EMBL" id="GIZ01524.1"/>
    </source>
</evidence>
<dbReference type="EMBL" id="BPLR01018681">
    <property type="protein sequence ID" value="GIZ01524.1"/>
    <property type="molecule type" value="Genomic_DNA"/>
</dbReference>
<dbReference type="Proteomes" id="UP001054945">
    <property type="component" value="Unassembled WGS sequence"/>
</dbReference>
<organism evidence="2 3">
    <name type="scientific">Caerostris extrusa</name>
    <name type="common">Bark spider</name>
    <name type="synonym">Caerostris bankana</name>
    <dbReference type="NCBI Taxonomy" id="172846"/>
    <lineage>
        <taxon>Eukaryota</taxon>
        <taxon>Metazoa</taxon>
        <taxon>Ecdysozoa</taxon>
        <taxon>Arthropoda</taxon>
        <taxon>Chelicerata</taxon>
        <taxon>Arachnida</taxon>
        <taxon>Araneae</taxon>
        <taxon>Araneomorphae</taxon>
        <taxon>Entelegynae</taxon>
        <taxon>Araneoidea</taxon>
        <taxon>Araneidae</taxon>
        <taxon>Caerostris</taxon>
    </lineage>
</organism>
<evidence type="ECO:0000313" key="3">
    <source>
        <dbReference type="Proteomes" id="UP001054945"/>
    </source>
</evidence>